<gene>
    <name evidence="2" type="ORF">VP01_2281g3</name>
</gene>
<feature type="transmembrane region" description="Helical" evidence="1">
    <location>
        <begin position="323"/>
        <end position="345"/>
    </location>
</feature>
<dbReference type="EMBL" id="LAVV01007149">
    <property type="protein sequence ID" value="KNZ56941.1"/>
    <property type="molecule type" value="Genomic_DNA"/>
</dbReference>
<organism evidence="2 3">
    <name type="scientific">Puccinia sorghi</name>
    <dbReference type="NCBI Taxonomy" id="27349"/>
    <lineage>
        <taxon>Eukaryota</taxon>
        <taxon>Fungi</taxon>
        <taxon>Dikarya</taxon>
        <taxon>Basidiomycota</taxon>
        <taxon>Pucciniomycotina</taxon>
        <taxon>Pucciniomycetes</taxon>
        <taxon>Pucciniales</taxon>
        <taxon>Pucciniaceae</taxon>
        <taxon>Puccinia</taxon>
    </lineage>
</organism>
<sequence>MRVDLEPHVVLRVLIPEGTDDYLVGCHLNEINCTFPNWVRPKHLLLCCCQWVHHGNTRVNGKRVNVIFSLACGAIGFTLRPYSIGKGFPSWKSETCNIPFAKFLQTSIEFLSACLSDLGMCSLRHPFTIPFLSNGSIGDFLRAGGLQGEAGVREADMGAGGQEGEIRKLELCRPHQKKVQARPDLGKACGLDCLYYCVEVLGQLWKERGAIYIYIYIYIYYLVGQIFSRRNGKRFYKYEQRQMSKGPHLSPRFIQGWRIHPNRPRVTYNFICIPLRGAGGKTLTIVQIKVARREERRMGQIIGQCPKVWFLVRKQTSSTQRKIHIISLASDVSLWLGILSRWIVWIKIPHINGSYLCIIDTSHYESWDFWGKLEKSFIKAWGRHGAQQNFSQHKHYDLVTPSQGFPQLGDYLQPPHLCTFHMTVLKTTLTWGCFDCLGLNMERICDQKLQGKIRPPRKLWNILNFHNVKIHFANWGMYKGVEAEDNPPVGETPGESWRGLQDHKIIPL</sequence>
<dbReference type="Proteomes" id="UP000037035">
    <property type="component" value="Unassembled WGS sequence"/>
</dbReference>
<evidence type="ECO:0000256" key="1">
    <source>
        <dbReference type="SAM" id="Phobius"/>
    </source>
</evidence>
<feature type="transmembrane region" description="Helical" evidence="1">
    <location>
        <begin position="209"/>
        <end position="227"/>
    </location>
</feature>
<comment type="caution">
    <text evidence="2">The sequence shown here is derived from an EMBL/GenBank/DDBJ whole genome shotgun (WGS) entry which is preliminary data.</text>
</comment>
<evidence type="ECO:0000313" key="2">
    <source>
        <dbReference type="EMBL" id="KNZ56941.1"/>
    </source>
</evidence>
<reference evidence="2 3" key="1">
    <citation type="submission" date="2015-08" db="EMBL/GenBank/DDBJ databases">
        <title>Next Generation Sequencing and Analysis of the Genome of Puccinia sorghi L Schw, the Causal Agent of Maize Common Rust.</title>
        <authorList>
            <person name="Rochi L."/>
            <person name="Burguener G."/>
            <person name="Darino M."/>
            <person name="Turjanski A."/>
            <person name="Kreff E."/>
            <person name="Dieguez M.J."/>
            <person name="Sacco F."/>
        </authorList>
    </citation>
    <scope>NUCLEOTIDE SEQUENCE [LARGE SCALE GENOMIC DNA]</scope>
    <source>
        <strain evidence="2 3">RO10H11247</strain>
    </source>
</reference>
<proteinExistence type="predicted"/>
<keyword evidence="1" id="KW-1133">Transmembrane helix</keyword>
<dbReference type="AlphaFoldDB" id="A0A0L6V814"/>
<protein>
    <submittedName>
        <fullName evidence="2">Uncharacterized protein</fullName>
    </submittedName>
</protein>
<name>A0A0L6V814_9BASI</name>
<evidence type="ECO:0000313" key="3">
    <source>
        <dbReference type="Proteomes" id="UP000037035"/>
    </source>
</evidence>
<keyword evidence="3" id="KW-1185">Reference proteome</keyword>
<keyword evidence="1" id="KW-0812">Transmembrane</keyword>
<dbReference type="VEuPathDB" id="FungiDB:VP01_2281g3"/>
<keyword evidence="1" id="KW-0472">Membrane</keyword>
<accession>A0A0L6V814</accession>